<dbReference type="Proteomes" id="UP000006175">
    <property type="component" value="Chromosome"/>
</dbReference>
<accession>I3XPX5</accession>
<reference evidence="1 2" key="1">
    <citation type="journal article" date="2012" name="J. Bacteriol.">
        <title>Complete Genome Sequence of Desulfurococcus fermentans, a Hyperthermophilic Cellulolytic Crenarchaeon Isolated from a Freshwater Hot Spring in Kamchatka, Russia.</title>
        <authorList>
            <person name="Susanti D."/>
            <person name="Johnson E.F."/>
            <person name="Rodriguez J.R."/>
            <person name="Anderson I."/>
            <person name="Perevalova A.A."/>
            <person name="Kyrpides N."/>
            <person name="Lucas S."/>
            <person name="Han J."/>
            <person name="Lapidus A."/>
            <person name="Cheng J.F."/>
            <person name="Goodwin L."/>
            <person name="Pitluck S."/>
            <person name="Mavrommatis K."/>
            <person name="Peters L."/>
            <person name="Land M.L."/>
            <person name="Hauser L."/>
            <person name="Gopalan V."/>
            <person name="Chan P.P."/>
            <person name="Lowe T.M."/>
            <person name="Atomi H."/>
            <person name="Bonch-Osmolovskaya E.A."/>
            <person name="Woyke T."/>
            <person name="Mukhopadhyay B."/>
        </authorList>
    </citation>
    <scope>NUCLEOTIDE SEQUENCE [LARGE SCALE GENOMIC DNA]</scope>
    <source>
        <strain evidence="1 2">DSM 16532</strain>
    </source>
</reference>
<dbReference type="eggNOG" id="arCOG07462">
    <property type="taxonomic scope" value="Archaea"/>
</dbReference>
<evidence type="ECO:0000313" key="1">
    <source>
        <dbReference type="EMBL" id="AFL65999.1"/>
    </source>
</evidence>
<keyword evidence="2" id="KW-1185">Reference proteome</keyword>
<dbReference type="AlphaFoldDB" id="I3XPX5"/>
<dbReference type="EMBL" id="CP003321">
    <property type="protein sequence ID" value="AFL65999.1"/>
    <property type="molecule type" value="Genomic_DNA"/>
</dbReference>
<proteinExistence type="predicted"/>
<dbReference type="RefSeq" id="WP_014766904.1">
    <property type="nucleotide sequence ID" value="NC_018001.1"/>
</dbReference>
<protein>
    <submittedName>
        <fullName evidence="1">Uncharacterized protein</fullName>
    </submittedName>
</protein>
<name>I3XPX5_DESAM</name>
<gene>
    <name evidence="1" type="ORF">Desfe_0086</name>
</gene>
<dbReference type="KEGG" id="dfd:Desfe_0086"/>
<evidence type="ECO:0000313" key="2">
    <source>
        <dbReference type="Proteomes" id="UP000006175"/>
    </source>
</evidence>
<sequence>MSTTPPTIEGVVRALTMLSQNIKSQVIERHELDPKSVTLISRLRKIVDDAAVWLDQVDKRLKAEDVKRGVTRLASYTYLIISKNEIVVMRSKPEYIIVSVNPEKNSTSIKTRNTVLLIEPGRIYMRVKGVSIEIDPLKAEDYISKRDELVNALRVLGKNIDLKVSLLIEQYVSKKAG</sequence>
<organism evidence="1 2">
    <name type="scientific">Desulfurococcus amylolyticus DSM 16532</name>
    <dbReference type="NCBI Taxonomy" id="768672"/>
    <lineage>
        <taxon>Archaea</taxon>
        <taxon>Thermoproteota</taxon>
        <taxon>Thermoprotei</taxon>
        <taxon>Desulfurococcales</taxon>
        <taxon>Desulfurococcaceae</taxon>
        <taxon>Desulfurococcus</taxon>
    </lineage>
</organism>
<dbReference type="GeneID" id="13062417"/>
<dbReference type="HOGENOM" id="CLU_1567063_0_0_2"/>